<dbReference type="PANTHER" id="PTHR28147">
    <property type="entry name" value="N-GLYCOSYLATION PROTEIN EOS1"/>
    <property type="match status" value="1"/>
</dbReference>
<dbReference type="Proteomes" id="UP000240760">
    <property type="component" value="Unassembled WGS sequence"/>
</dbReference>
<dbReference type="InterPro" id="IPR021100">
    <property type="entry name" value="N-glycosylation_EOS1"/>
</dbReference>
<name>A0A2T4CF34_TRILO</name>
<feature type="transmembrane region" description="Helical" evidence="2">
    <location>
        <begin position="273"/>
        <end position="292"/>
    </location>
</feature>
<feature type="compositionally biased region" description="Low complexity" evidence="1">
    <location>
        <begin position="77"/>
        <end position="121"/>
    </location>
</feature>
<dbReference type="AlphaFoldDB" id="A0A2T4CF34"/>
<dbReference type="EMBL" id="KZ679127">
    <property type="protein sequence ID" value="PTB80177.1"/>
    <property type="molecule type" value="Genomic_DNA"/>
</dbReference>
<evidence type="ECO:0000313" key="4">
    <source>
        <dbReference type="Proteomes" id="UP000240760"/>
    </source>
</evidence>
<dbReference type="STRING" id="983965.A0A2T4CF34"/>
<evidence type="ECO:0000256" key="2">
    <source>
        <dbReference type="SAM" id="Phobius"/>
    </source>
</evidence>
<organism evidence="3 4">
    <name type="scientific">Trichoderma longibrachiatum ATCC 18648</name>
    <dbReference type="NCBI Taxonomy" id="983965"/>
    <lineage>
        <taxon>Eukaryota</taxon>
        <taxon>Fungi</taxon>
        <taxon>Dikarya</taxon>
        <taxon>Ascomycota</taxon>
        <taxon>Pezizomycotina</taxon>
        <taxon>Sordariomycetes</taxon>
        <taxon>Hypocreomycetidae</taxon>
        <taxon>Hypocreales</taxon>
        <taxon>Hypocreaceae</taxon>
        <taxon>Trichoderma</taxon>
    </lineage>
</organism>
<keyword evidence="2" id="KW-1133">Transmembrane helix</keyword>
<feature type="compositionally biased region" description="Pro residues" evidence="1">
    <location>
        <begin position="1"/>
        <end position="10"/>
    </location>
</feature>
<feature type="transmembrane region" description="Helical" evidence="2">
    <location>
        <begin position="304"/>
        <end position="322"/>
    </location>
</feature>
<evidence type="ECO:0000256" key="1">
    <source>
        <dbReference type="SAM" id="MobiDB-lite"/>
    </source>
</evidence>
<protein>
    <recommendedName>
        <fullName evidence="5">N-glycosylation protein EOS1</fullName>
    </recommendedName>
</protein>
<dbReference type="GO" id="GO:0034599">
    <property type="term" value="P:cellular response to oxidative stress"/>
    <property type="evidence" value="ECO:0007669"/>
    <property type="project" value="InterPro"/>
</dbReference>
<evidence type="ECO:0008006" key="5">
    <source>
        <dbReference type="Google" id="ProtNLM"/>
    </source>
</evidence>
<keyword evidence="4" id="KW-1185">Reference proteome</keyword>
<dbReference type="OrthoDB" id="2139606at2759"/>
<feature type="non-terminal residue" evidence="3">
    <location>
        <position position="388"/>
    </location>
</feature>
<reference evidence="3 4" key="1">
    <citation type="submission" date="2016-07" db="EMBL/GenBank/DDBJ databases">
        <title>Multiple horizontal gene transfer events from other fungi enriched the ability of initially mycotrophic Trichoderma (Ascomycota) to feed on dead plant biomass.</title>
        <authorList>
            <consortium name="DOE Joint Genome Institute"/>
            <person name="Aerts A."/>
            <person name="Atanasova L."/>
            <person name="Chenthamara K."/>
            <person name="Zhang J."/>
            <person name="Grujic M."/>
            <person name="Henrissat B."/>
            <person name="Kuo A."/>
            <person name="Salamov A."/>
            <person name="Lipzen A."/>
            <person name="Labutti K."/>
            <person name="Barry K."/>
            <person name="Miao Y."/>
            <person name="Rahimi M.J."/>
            <person name="Shen Q."/>
            <person name="Grigoriev I.V."/>
            <person name="Kubicek C.P."/>
            <person name="Druzhinina I.S."/>
        </authorList>
    </citation>
    <scope>NUCLEOTIDE SEQUENCE [LARGE SCALE GENOMIC DNA]</scope>
    <source>
        <strain evidence="3 4">ATCC 18648</strain>
    </source>
</reference>
<proteinExistence type="predicted"/>
<dbReference type="PANTHER" id="PTHR28147:SF1">
    <property type="entry name" value="N-GLYCOSYLATION PROTEIN EOS1"/>
    <property type="match status" value="1"/>
</dbReference>
<dbReference type="GO" id="GO:0005789">
    <property type="term" value="C:endoplasmic reticulum membrane"/>
    <property type="evidence" value="ECO:0007669"/>
    <property type="project" value="InterPro"/>
</dbReference>
<feature type="region of interest" description="Disordered" evidence="1">
    <location>
        <begin position="1"/>
        <end position="131"/>
    </location>
</feature>
<keyword evidence="2" id="KW-0472">Membrane</keyword>
<accession>A0A2T4CF34</accession>
<feature type="compositionally biased region" description="Low complexity" evidence="1">
    <location>
        <begin position="11"/>
        <end position="69"/>
    </location>
</feature>
<dbReference type="Pfam" id="PF12326">
    <property type="entry name" value="EOS1"/>
    <property type="match status" value="1"/>
</dbReference>
<feature type="transmembrane region" description="Helical" evidence="2">
    <location>
        <begin position="334"/>
        <end position="354"/>
    </location>
</feature>
<sequence length="388" mass="41428">MAKETTPPPSYEAVSAAAAPPAPLSITPPRVTKRPVSSPSSPSSSKSWPSSRSWSSPSHPWPSWDSPASHTPPPRQRPASSSLSAPRPPDLTALTSLTSLTPAAPTAPADRSGSGPGSSSGLEPGAQNPPVPSMLQPRVAVVLNVPQPWHPWLFALRLCSILPALWWGLPSLLRLLLYFLPGPPDQFMLVKQIAVPGSNIDVLQSTSTSSCSRSDGEAASAAAAAAAAVLAAPYAITETALATIWCFACGYLAFFFTDCLMSRWLINYTPQATVVRLLSINAVNAYLTLNVLSMTGGFQDPRLLLPGWVSIATSLTICYHVTHQKINIRKETITSVNVFSIASYLTMIVLLAHMQLYQPDYPTMPIVTTINRLWQSGKRLVASIQGAA</sequence>
<keyword evidence="2" id="KW-0812">Transmembrane</keyword>
<dbReference type="GO" id="GO:0006487">
    <property type="term" value="P:protein N-linked glycosylation"/>
    <property type="evidence" value="ECO:0007669"/>
    <property type="project" value="TreeGrafter"/>
</dbReference>
<gene>
    <name evidence="3" type="ORF">M440DRAFT_1347910</name>
</gene>
<feature type="transmembrane region" description="Helical" evidence="2">
    <location>
        <begin position="242"/>
        <end position="261"/>
    </location>
</feature>
<evidence type="ECO:0000313" key="3">
    <source>
        <dbReference type="EMBL" id="PTB80177.1"/>
    </source>
</evidence>